<dbReference type="AlphaFoldDB" id="A0A974PUC9"/>
<dbReference type="Gene3D" id="1.10.2020.10">
    <property type="entry name" value="uronate isomerase, domain 2, chain A"/>
    <property type="match status" value="1"/>
</dbReference>
<dbReference type="GO" id="GO:0008880">
    <property type="term" value="F:glucuronate isomerase activity"/>
    <property type="evidence" value="ECO:0007669"/>
    <property type="project" value="UniProtKB-UniRule"/>
</dbReference>
<dbReference type="PANTHER" id="PTHR30068">
    <property type="entry name" value="URONATE ISOMERASE"/>
    <property type="match status" value="1"/>
</dbReference>
<dbReference type="InterPro" id="IPR003766">
    <property type="entry name" value="Uronate_isomerase"/>
</dbReference>
<evidence type="ECO:0000313" key="8">
    <source>
        <dbReference type="EMBL" id="QRG09932.1"/>
    </source>
</evidence>
<dbReference type="Gene3D" id="3.20.20.140">
    <property type="entry name" value="Metal-dependent hydrolases"/>
    <property type="match status" value="1"/>
</dbReference>
<comment type="similarity">
    <text evidence="3 7">Belongs to the metallo-dependent hydrolases superfamily. Uronate isomerase family.</text>
</comment>
<keyword evidence="9" id="KW-1185">Reference proteome</keyword>
<gene>
    <name evidence="7 8" type="primary">uxaC</name>
    <name evidence="8" type="ORF">EZH22_13745</name>
</gene>
<comment type="catalytic activity">
    <reaction evidence="7">
        <text>aldehydo-D-galacturonate = keto-D-tagaturonate</text>
        <dbReference type="Rhea" id="RHEA:27702"/>
        <dbReference type="ChEBI" id="CHEBI:12952"/>
        <dbReference type="ChEBI" id="CHEBI:17886"/>
    </reaction>
</comment>
<dbReference type="HAMAP" id="MF_00675">
    <property type="entry name" value="UxaC"/>
    <property type="match status" value="1"/>
</dbReference>
<evidence type="ECO:0000256" key="6">
    <source>
        <dbReference type="ARBA" id="ARBA00023235"/>
    </source>
</evidence>
<dbReference type="KEGG" id="xdi:EZH22_13745"/>
<protein>
    <recommendedName>
        <fullName evidence="5 7">Uronate isomerase</fullName>
        <ecNumber evidence="4 7">5.3.1.12</ecNumber>
    </recommendedName>
    <alternativeName>
        <fullName evidence="7">Glucuronate isomerase</fullName>
    </alternativeName>
    <alternativeName>
        <fullName evidence="7">Uronic isomerase</fullName>
    </alternativeName>
</protein>
<dbReference type="GO" id="GO:0042840">
    <property type="term" value="P:D-glucuronate catabolic process"/>
    <property type="evidence" value="ECO:0007669"/>
    <property type="project" value="TreeGrafter"/>
</dbReference>
<dbReference type="EMBL" id="CP063362">
    <property type="protein sequence ID" value="QRG09932.1"/>
    <property type="molecule type" value="Genomic_DNA"/>
</dbReference>
<dbReference type="PANTHER" id="PTHR30068:SF4">
    <property type="entry name" value="URONATE ISOMERASE"/>
    <property type="match status" value="1"/>
</dbReference>
<organism evidence="8 9">
    <name type="scientific">Xanthobacter dioxanivorans</name>
    <dbReference type="NCBI Taxonomy" id="2528964"/>
    <lineage>
        <taxon>Bacteria</taxon>
        <taxon>Pseudomonadati</taxon>
        <taxon>Pseudomonadota</taxon>
        <taxon>Alphaproteobacteria</taxon>
        <taxon>Hyphomicrobiales</taxon>
        <taxon>Xanthobacteraceae</taxon>
        <taxon>Xanthobacter</taxon>
    </lineage>
</organism>
<name>A0A974PUC9_9HYPH</name>
<evidence type="ECO:0000313" key="9">
    <source>
        <dbReference type="Proteomes" id="UP000596427"/>
    </source>
</evidence>
<dbReference type="Proteomes" id="UP000596427">
    <property type="component" value="Chromosome"/>
</dbReference>
<evidence type="ECO:0000256" key="4">
    <source>
        <dbReference type="ARBA" id="ARBA00012546"/>
    </source>
</evidence>
<comment type="catalytic activity">
    <reaction evidence="1 7">
        <text>D-glucuronate = D-fructuronate</text>
        <dbReference type="Rhea" id="RHEA:13049"/>
        <dbReference type="ChEBI" id="CHEBI:58720"/>
        <dbReference type="ChEBI" id="CHEBI:59863"/>
        <dbReference type="EC" id="5.3.1.12"/>
    </reaction>
</comment>
<dbReference type="InterPro" id="IPR032466">
    <property type="entry name" value="Metal_Hydrolase"/>
</dbReference>
<comment type="pathway">
    <text evidence="2 7">Carbohydrate metabolism; pentose and glucuronate interconversion.</text>
</comment>
<sequence length="470" mass="52764">MSPLLHPDRLFPADPSARAVARRLYGEVEALPIVSPHGHTDPRWYARNAPFPDPAKLFVVPDHYVFRMLYSQGIPLEKLGVPRSDGGETEQDGRAIWRLFAANYHLFRGTPTRLWLDHAFATLFGLGERLCAENADVTYDLIAGKLEQDAFRPRALFERFNIEVIATTESPLDDLAAHAEIRDSGWSGRVVTAYRPDPVVDPEFEGFSANLARFGELTGEDTFSWSGYLEAHRRRRAFFKTYGATSTDHGHPTAATFDLPREEAQALFRRVTGNAPVSAGDAELFRGQMLTEMARMSLEDGLVMQIHPGAVRNHNGQVFARYGRDKGADIPSPTEYVRALKPLLDRFGNAPELTLILFTLDETTYARELAPLAGHYPALRLGPAWWFHDSPEGMKRFRAMTTETAGFYNTVGFNDDTRAFPSIPARHDVARRIDCGFLAELVTEHRLDEDEAVEVARDLAYGLAKKAYRL</sequence>
<dbReference type="EC" id="5.3.1.12" evidence="4 7"/>
<keyword evidence="6 7" id="KW-0413">Isomerase</keyword>
<evidence type="ECO:0000256" key="2">
    <source>
        <dbReference type="ARBA" id="ARBA00004892"/>
    </source>
</evidence>
<proteinExistence type="inferred from homology"/>
<evidence type="ECO:0000256" key="7">
    <source>
        <dbReference type="HAMAP-Rule" id="MF_00675"/>
    </source>
</evidence>
<evidence type="ECO:0000256" key="3">
    <source>
        <dbReference type="ARBA" id="ARBA00008397"/>
    </source>
</evidence>
<dbReference type="SUPFAM" id="SSF51556">
    <property type="entry name" value="Metallo-dependent hydrolases"/>
    <property type="match status" value="1"/>
</dbReference>
<dbReference type="NCBIfam" id="NF002794">
    <property type="entry name" value="PRK02925.1"/>
    <property type="match status" value="1"/>
</dbReference>
<accession>A0A974PUC9</accession>
<reference evidence="8 9" key="1">
    <citation type="submission" date="2020-10" db="EMBL/GenBank/DDBJ databases">
        <title>Degradation of 1,4-Dioxane by Xanthobacter sp. YN2, via a Novel Group-2 Soluble Di-Iron Monooxygenase.</title>
        <authorList>
            <person name="Ma F."/>
            <person name="Wang Y."/>
            <person name="Yang J."/>
            <person name="Guo H."/>
            <person name="Su D."/>
            <person name="Yu L."/>
        </authorList>
    </citation>
    <scope>NUCLEOTIDE SEQUENCE [LARGE SCALE GENOMIC DNA]</scope>
    <source>
        <strain evidence="8 9">YN2</strain>
    </source>
</reference>
<dbReference type="Pfam" id="PF02614">
    <property type="entry name" value="UxaC"/>
    <property type="match status" value="1"/>
</dbReference>
<evidence type="ECO:0000256" key="5">
    <source>
        <dbReference type="ARBA" id="ARBA00020555"/>
    </source>
</evidence>
<dbReference type="GO" id="GO:0019698">
    <property type="term" value="P:D-galacturonate catabolic process"/>
    <property type="evidence" value="ECO:0007669"/>
    <property type="project" value="TreeGrafter"/>
</dbReference>
<evidence type="ECO:0000256" key="1">
    <source>
        <dbReference type="ARBA" id="ARBA00001165"/>
    </source>
</evidence>
<dbReference type="RefSeq" id="WP_203196143.1">
    <property type="nucleotide sequence ID" value="NZ_CP063362.1"/>
</dbReference>